<evidence type="ECO:0000313" key="1">
    <source>
        <dbReference type="EMBL" id="KAI0090649.1"/>
    </source>
</evidence>
<dbReference type="EMBL" id="MU274907">
    <property type="protein sequence ID" value="KAI0090649.1"/>
    <property type="molecule type" value="Genomic_DNA"/>
</dbReference>
<organism evidence="1 2">
    <name type="scientific">Irpex rosettiformis</name>
    <dbReference type="NCBI Taxonomy" id="378272"/>
    <lineage>
        <taxon>Eukaryota</taxon>
        <taxon>Fungi</taxon>
        <taxon>Dikarya</taxon>
        <taxon>Basidiomycota</taxon>
        <taxon>Agaricomycotina</taxon>
        <taxon>Agaricomycetes</taxon>
        <taxon>Polyporales</taxon>
        <taxon>Irpicaceae</taxon>
        <taxon>Irpex</taxon>
    </lineage>
</organism>
<comment type="caution">
    <text evidence="1">The sequence shown here is derived from an EMBL/GenBank/DDBJ whole genome shotgun (WGS) entry which is preliminary data.</text>
</comment>
<proteinExistence type="predicted"/>
<dbReference type="Proteomes" id="UP001055072">
    <property type="component" value="Unassembled WGS sequence"/>
</dbReference>
<accession>A0ACB8U8T2</accession>
<evidence type="ECO:0000313" key="2">
    <source>
        <dbReference type="Proteomes" id="UP001055072"/>
    </source>
</evidence>
<gene>
    <name evidence="1" type="ORF">BDY19DRAFT_724983</name>
</gene>
<name>A0ACB8U8T2_9APHY</name>
<keyword evidence="2" id="KW-1185">Reference proteome</keyword>
<sequence length="585" mass="67615">MPGRFVQSFYLEELGNLLFDSDINDRDVDWGPNMLSAPPKTVDEMKRMSLHLQTCHHNKDPYWHDVRFDLLQDVRIELVNWHRRITLDGVGENHANIVSWDAFHESGLADGIVEMAADEEIYVMDGGILEEYLHNIYSALCACVCAYFRCLKLLRERYLKQAKLFLEKVNRLYMKLWSRREQTLDKLSDTPMHGHSMHWRIIYLARVADQIYLDCYCHIRKLTYGRTHHVTLYIWTRTRQNIHVSYAAWWYFSDALAPETPIKTGPTDNAIIRQFIEEAILHVNQQGAFIATVSFMLTKKLIVDEKIIRLLDTLYALNCVSPRLLQNLPSDIYAELRNSCSIACQRQLCLGGEEIVEPVYDIFAMSFHWFAMTKEDVIHCIVRRELSSEMATDILEEFLRIKLLQLVERFVHFSTIPTHIKNTFIPDVFWSVGVCRDALNVKGQEQASSEHSAQVVQEMKSTVRSVWHSVSRALHRHAVKPSVIQGQWKSSVKLWGELGQLCGISSSDTDLPRSLPQKRVHSCGIANSPSSKEGCSWNECLCTHTPSHGMKVCKGCWRALYCSSKCQARDWRDGHREICRGPIIR</sequence>
<reference evidence="1" key="1">
    <citation type="journal article" date="2021" name="Environ. Microbiol.">
        <title>Gene family expansions and transcriptome signatures uncover fungal adaptations to wood decay.</title>
        <authorList>
            <person name="Hage H."/>
            <person name="Miyauchi S."/>
            <person name="Viragh M."/>
            <person name="Drula E."/>
            <person name="Min B."/>
            <person name="Chaduli D."/>
            <person name="Navarro D."/>
            <person name="Favel A."/>
            <person name="Norest M."/>
            <person name="Lesage-Meessen L."/>
            <person name="Balint B."/>
            <person name="Merenyi Z."/>
            <person name="de Eugenio L."/>
            <person name="Morin E."/>
            <person name="Martinez A.T."/>
            <person name="Baldrian P."/>
            <person name="Stursova M."/>
            <person name="Martinez M.J."/>
            <person name="Novotny C."/>
            <person name="Magnuson J.K."/>
            <person name="Spatafora J.W."/>
            <person name="Maurice S."/>
            <person name="Pangilinan J."/>
            <person name="Andreopoulos W."/>
            <person name="LaButti K."/>
            <person name="Hundley H."/>
            <person name="Na H."/>
            <person name="Kuo A."/>
            <person name="Barry K."/>
            <person name="Lipzen A."/>
            <person name="Henrissat B."/>
            <person name="Riley R."/>
            <person name="Ahrendt S."/>
            <person name="Nagy L.G."/>
            <person name="Grigoriev I.V."/>
            <person name="Martin F."/>
            <person name="Rosso M.N."/>
        </authorList>
    </citation>
    <scope>NUCLEOTIDE SEQUENCE</scope>
    <source>
        <strain evidence="1">CBS 384.51</strain>
    </source>
</reference>
<protein>
    <submittedName>
        <fullName evidence="1">Uncharacterized protein</fullName>
    </submittedName>
</protein>